<name>A0A1G9DGZ3_9ACTN</name>
<protein>
    <submittedName>
        <fullName evidence="6">AraC-type DNA-binding protein</fullName>
    </submittedName>
</protein>
<dbReference type="PROSITE" id="PS01124">
    <property type="entry name" value="HTH_ARAC_FAMILY_2"/>
    <property type="match status" value="1"/>
</dbReference>
<dbReference type="Pfam" id="PF12833">
    <property type="entry name" value="HTH_18"/>
    <property type="match status" value="1"/>
</dbReference>
<dbReference type="GO" id="GO:0003700">
    <property type="term" value="F:DNA-binding transcription factor activity"/>
    <property type="evidence" value="ECO:0007669"/>
    <property type="project" value="InterPro"/>
</dbReference>
<keyword evidence="3" id="KW-0804">Transcription</keyword>
<dbReference type="InterPro" id="IPR035418">
    <property type="entry name" value="AraC-bd_2"/>
</dbReference>
<dbReference type="STRING" id="683260.SAMN05421874_109138"/>
<keyword evidence="1" id="KW-0805">Transcription regulation</keyword>
<keyword evidence="7" id="KW-1185">Reference proteome</keyword>
<dbReference type="AlphaFoldDB" id="A0A1G9DGZ3"/>
<evidence type="ECO:0000313" key="7">
    <source>
        <dbReference type="Proteomes" id="UP000198683"/>
    </source>
</evidence>
<dbReference type="Proteomes" id="UP000198683">
    <property type="component" value="Unassembled WGS sequence"/>
</dbReference>
<dbReference type="Pfam" id="PF14525">
    <property type="entry name" value="AraC_binding_2"/>
    <property type="match status" value="1"/>
</dbReference>
<evidence type="ECO:0000313" key="6">
    <source>
        <dbReference type="EMBL" id="SDK63143.1"/>
    </source>
</evidence>
<feature type="region of interest" description="Disordered" evidence="4">
    <location>
        <begin position="320"/>
        <end position="344"/>
    </location>
</feature>
<dbReference type="Gene3D" id="1.10.10.60">
    <property type="entry name" value="Homeodomain-like"/>
    <property type="match status" value="1"/>
</dbReference>
<organism evidence="6 7">
    <name type="scientific">Nonomuraea maritima</name>
    <dbReference type="NCBI Taxonomy" id="683260"/>
    <lineage>
        <taxon>Bacteria</taxon>
        <taxon>Bacillati</taxon>
        <taxon>Actinomycetota</taxon>
        <taxon>Actinomycetes</taxon>
        <taxon>Streptosporangiales</taxon>
        <taxon>Streptosporangiaceae</taxon>
        <taxon>Nonomuraea</taxon>
    </lineage>
</organism>
<dbReference type="SMART" id="SM00342">
    <property type="entry name" value="HTH_ARAC"/>
    <property type="match status" value="1"/>
</dbReference>
<dbReference type="InterPro" id="IPR009057">
    <property type="entry name" value="Homeodomain-like_sf"/>
</dbReference>
<evidence type="ECO:0000256" key="2">
    <source>
        <dbReference type="ARBA" id="ARBA00023125"/>
    </source>
</evidence>
<dbReference type="PANTHER" id="PTHR46796:SF6">
    <property type="entry name" value="ARAC SUBFAMILY"/>
    <property type="match status" value="1"/>
</dbReference>
<proteinExistence type="predicted"/>
<sequence>MLQKVFDTQDLPVGERLGAWKEVVSHSLTPNLVDVDRAEEFQASMRLGDMSDTQVVGLSYTSLRNQRTARMIRRSGPELYALALNVRGHQRIRQSGRETVLGVGDLVVYATSDPYESWVNAGAGTAASTVALIPRAAVPFAYDTMKRLVATRLSGREGIGALAAHLLVRLREDAGLHRPADAPRLGTVLVDLFTALTAHHLEAEAVVPPESRERTLVLAVRAFIQRHLSDPELSPASVAAAHNISVRTLHRLFRDEETTVARLIREQRLEKCRRDLADPACSGRPIHAVAARWGFADAAAFSHAFRAVHGCTPTEYRRSRLEARPPKGPGIPPGSHAPEGRRDP</sequence>
<evidence type="ECO:0000256" key="1">
    <source>
        <dbReference type="ARBA" id="ARBA00023015"/>
    </source>
</evidence>
<dbReference type="PANTHER" id="PTHR46796">
    <property type="entry name" value="HTH-TYPE TRANSCRIPTIONAL ACTIVATOR RHAS-RELATED"/>
    <property type="match status" value="1"/>
</dbReference>
<dbReference type="GO" id="GO:0043565">
    <property type="term" value="F:sequence-specific DNA binding"/>
    <property type="evidence" value="ECO:0007669"/>
    <property type="project" value="InterPro"/>
</dbReference>
<evidence type="ECO:0000256" key="4">
    <source>
        <dbReference type="SAM" id="MobiDB-lite"/>
    </source>
</evidence>
<dbReference type="InterPro" id="IPR018060">
    <property type="entry name" value="HTH_AraC"/>
</dbReference>
<keyword evidence="2 6" id="KW-0238">DNA-binding</keyword>
<reference evidence="6 7" key="1">
    <citation type="submission" date="2016-10" db="EMBL/GenBank/DDBJ databases">
        <authorList>
            <person name="de Groot N.N."/>
        </authorList>
    </citation>
    <scope>NUCLEOTIDE SEQUENCE [LARGE SCALE GENOMIC DNA]</scope>
    <source>
        <strain evidence="6 7">CGMCC 4.5681</strain>
    </source>
</reference>
<dbReference type="InterPro" id="IPR020449">
    <property type="entry name" value="Tscrpt_reg_AraC-type_HTH"/>
</dbReference>
<feature type="domain" description="HTH araC/xylS-type" evidence="5">
    <location>
        <begin position="218"/>
        <end position="319"/>
    </location>
</feature>
<dbReference type="SUPFAM" id="SSF46689">
    <property type="entry name" value="Homeodomain-like"/>
    <property type="match status" value="1"/>
</dbReference>
<dbReference type="InterPro" id="IPR050204">
    <property type="entry name" value="AraC_XylS_family_regulators"/>
</dbReference>
<dbReference type="EMBL" id="FNFB01000009">
    <property type="protein sequence ID" value="SDK63143.1"/>
    <property type="molecule type" value="Genomic_DNA"/>
</dbReference>
<gene>
    <name evidence="6" type="ORF">SAMN05421874_109138</name>
</gene>
<dbReference type="RefSeq" id="WP_176903139.1">
    <property type="nucleotide sequence ID" value="NZ_FNFB01000009.1"/>
</dbReference>
<dbReference type="PRINTS" id="PR00032">
    <property type="entry name" value="HTHARAC"/>
</dbReference>
<evidence type="ECO:0000256" key="3">
    <source>
        <dbReference type="ARBA" id="ARBA00023163"/>
    </source>
</evidence>
<accession>A0A1G9DGZ3</accession>
<evidence type="ECO:0000259" key="5">
    <source>
        <dbReference type="PROSITE" id="PS01124"/>
    </source>
</evidence>